<feature type="compositionally biased region" description="Polar residues" evidence="1">
    <location>
        <begin position="400"/>
        <end position="411"/>
    </location>
</feature>
<feature type="compositionally biased region" description="Low complexity" evidence="1">
    <location>
        <begin position="234"/>
        <end position="246"/>
    </location>
</feature>
<organism evidence="2 3">
    <name type="scientific">Aspergillus wentii DTO 134E9</name>
    <dbReference type="NCBI Taxonomy" id="1073089"/>
    <lineage>
        <taxon>Eukaryota</taxon>
        <taxon>Fungi</taxon>
        <taxon>Dikarya</taxon>
        <taxon>Ascomycota</taxon>
        <taxon>Pezizomycotina</taxon>
        <taxon>Eurotiomycetes</taxon>
        <taxon>Eurotiomycetidae</taxon>
        <taxon>Eurotiales</taxon>
        <taxon>Aspergillaceae</taxon>
        <taxon>Aspergillus</taxon>
        <taxon>Aspergillus subgen. Cremei</taxon>
    </lineage>
</organism>
<accession>A0A1L9RR49</accession>
<evidence type="ECO:0000313" key="3">
    <source>
        <dbReference type="Proteomes" id="UP000184383"/>
    </source>
</evidence>
<feature type="compositionally biased region" description="Basic and acidic residues" evidence="1">
    <location>
        <begin position="376"/>
        <end position="398"/>
    </location>
</feature>
<feature type="compositionally biased region" description="Basic and acidic residues" evidence="1">
    <location>
        <begin position="278"/>
        <end position="293"/>
    </location>
</feature>
<dbReference type="RefSeq" id="XP_040691106.1">
    <property type="nucleotide sequence ID" value="XM_040836511.1"/>
</dbReference>
<dbReference type="AlphaFoldDB" id="A0A1L9RR49"/>
<feature type="region of interest" description="Disordered" evidence="1">
    <location>
        <begin position="215"/>
        <end position="419"/>
    </location>
</feature>
<protein>
    <submittedName>
        <fullName evidence="2">Uncharacterized protein</fullName>
    </submittedName>
</protein>
<sequence length="419" mass="47401">MAIDDASPQVDGTYPSPQNATSLNGNSPLARYYPLQVKPELVTTPDPFTLYFGFFGKWNWKRNVTLALVRRIESTRLVLQRNPNQDEMDAMVFLVSRNVYQHRMGAPLGGFAGAAWLYSRAKRSERYRTYVPQPQGAGGLPSPRQLLEGIKSFAIAEPAIFRQTMATSAFKMFFWMTGASIITATWAVYNDTAGTIKDSRMAEFIAAMRRQSPEELKKRKLEAVTERHREIHQQKQPQAQQEQAQEMVPEPGAFAESHEHDQGGHGSYSGENQPARLNKNENKPSTLPDRRLYGDPASEANTTNEPRVSDFFDDDDASPTAPEYRQADSSRTTGSAWERIRQQNAQTGSNPRGRQEHFRQPREQWGVQNNTGSSPEMEKQREREQAQADFDRMLDAERNMSISDTSGTDGQTKGWGKWD</sequence>
<feature type="compositionally biased region" description="Basic and acidic residues" evidence="1">
    <location>
        <begin position="215"/>
        <end position="233"/>
    </location>
</feature>
<evidence type="ECO:0000256" key="1">
    <source>
        <dbReference type="SAM" id="MobiDB-lite"/>
    </source>
</evidence>
<feature type="compositionally biased region" description="Polar residues" evidence="1">
    <location>
        <begin position="15"/>
        <end position="25"/>
    </location>
</feature>
<dbReference type="STRING" id="1073089.A0A1L9RR49"/>
<reference evidence="3" key="1">
    <citation type="journal article" date="2017" name="Genome Biol.">
        <title>Comparative genomics reveals high biological diversity and specific adaptations in the industrially and medically important fungal genus Aspergillus.</title>
        <authorList>
            <person name="de Vries R.P."/>
            <person name="Riley R."/>
            <person name="Wiebenga A."/>
            <person name="Aguilar-Osorio G."/>
            <person name="Amillis S."/>
            <person name="Uchima C.A."/>
            <person name="Anderluh G."/>
            <person name="Asadollahi M."/>
            <person name="Askin M."/>
            <person name="Barry K."/>
            <person name="Battaglia E."/>
            <person name="Bayram O."/>
            <person name="Benocci T."/>
            <person name="Braus-Stromeyer S.A."/>
            <person name="Caldana C."/>
            <person name="Canovas D."/>
            <person name="Cerqueira G.C."/>
            <person name="Chen F."/>
            <person name="Chen W."/>
            <person name="Choi C."/>
            <person name="Clum A."/>
            <person name="Dos Santos R.A."/>
            <person name="Damasio A.R."/>
            <person name="Diallinas G."/>
            <person name="Emri T."/>
            <person name="Fekete E."/>
            <person name="Flipphi M."/>
            <person name="Freyberg S."/>
            <person name="Gallo A."/>
            <person name="Gournas C."/>
            <person name="Habgood R."/>
            <person name="Hainaut M."/>
            <person name="Harispe M.L."/>
            <person name="Henrissat B."/>
            <person name="Hilden K.S."/>
            <person name="Hope R."/>
            <person name="Hossain A."/>
            <person name="Karabika E."/>
            <person name="Karaffa L."/>
            <person name="Karanyi Z."/>
            <person name="Krasevec N."/>
            <person name="Kuo A."/>
            <person name="Kusch H."/>
            <person name="LaButti K."/>
            <person name="Lagendijk E.L."/>
            <person name="Lapidus A."/>
            <person name="Levasseur A."/>
            <person name="Lindquist E."/>
            <person name="Lipzen A."/>
            <person name="Logrieco A.F."/>
            <person name="MacCabe A."/>
            <person name="Maekelae M.R."/>
            <person name="Malavazi I."/>
            <person name="Melin P."/>
            <person name="Meyer V."/>
            <person name="Mielnichuk N."/>
            <person name="Miskei M."/>
            <person name="Molnar A.P."/>
            <person name="Mule G."/>
            <person name="Ngan C.Y."/>
            <person name="Orejas M."/>
            <person name="Orosz E."/>
            <person name="Ouedraogo J.P."/>
            <person name="Overkamp K.M."/>
            <person name="Park H.-S."/>
            <person name="Perrone G."/>
            <person name="Piumi F."/>
            <person name="Punt P.J."/>
            <person name="Ram A.F."/>
            <person name="Ramon A."/>
            <person name="Rauscher S."/>
            <person name="Record E."/>
            <person name="Riano-Pachon D.M."/>
            <person name="Robert V."/>
            <person name="Roehrig J."/>
            <person name="Ruller R."/>
            <person name="Salamov A."/>
            <person name="Salih N.S."/>
            <person name="Samson R.A."/>
            <person name="Sandor E."/>
            <person name="Sanguinetti M."/>
            <person name="Schuetze T."/>
            <person name="Sepcic K."/>
            <person name="Shelest E."/>
            <person name="Sherlock G."/>
            <person name="Sophianopoulou V."/>
            <person name="Squina F.M."/>
            <person name="Sun H."/>
            <person name="Susca A."/>
            <person name="Todd R.B."/>
            <person name="Tsang A."/>
            <person name="Unkles S.E."/>
            <person name="van de Wiele N."/>
            <person name="van Rossen-Uffink D."/>
            <person name="Oliveira J.V."/>
            <person name="Vesth T.C."/>
            <person name="Visser J."/>
            <person name="Yu J.-H."/>
            <person name="Zhou M."/>
            <person name="Andersen M.R."/>
            <person name="Archer D.B."/>
            <person name="Baker S.E."/>
            <person name="Benoit I."/>
            <person name="Brakhage A.A."/>
            <person name="Braus G.H."/>
            <person name="Fischer R."/>
            <person name="Frisvad J.C."/>
            <person name="Goldman G.H."/>
            <person name="Houbraken J."/>
            <person name="Oakley B."/>
            <person name="Pocsi I."/>
            <person name="Scazzocchio C."/>
            <person name="Seiboth B."/>
            <person name="vanKuyk P.A."/>
            <person name="Wortman J."/>
            <person name="Dyer P.S."/>
            <person name="Grigoriev I.V."/>
        </authorList>
    </citation>
    <scope>NUCLEOTIDE SEQUENCE [LARGE SCALE GENOMIC DNA]</scope>
    <source>
        <strain evidence="3">DTO 134E9</strain>
    </source>
</reference>
<evidence type="ECO:0000313" key="2">
    <source>
        <dbReference type="EMBL" id="OJJ37430.1"/>
    </source>
</evidence>
<name>A0A1L9RR49_ASPWE</name>
<feature type="compositionally biased region" description="Basic and acidic residues" evidence="1">
    <location>
        <begin position="353"/>
        <end position="362"/>
    </location>
</feature>
<dbReference type="OrthoDB" id="4204700at2759"/>
<keyword evidence="3" id="KW-1185">Reference proteome</keyword>
<dbReference type="EMBL" id="KV878211">
    <property type="protein sequence ID" value="OJJ37430.1"/>
    <property type="molecule type" value="Genomic_DNA"/>
</dbReference>
<feature type="compositionally biased region" description="Polar residues" evidence="1">
    <location>
        <begin position="342"/>
        <end position="352"/>
    </location>
</feature>
<gene>
    <name evidence="2" type="ORF">ASPWEDRAFT_453318</name>
</gene>
<dbReference type="VEuPathDB" id="FungiDB:ASPWEDRAFT_453318"/>
<dbReference type="Proteomes" id="UP000184383">
    <property type="component" value="Unassembled WGS sequence"/>
</dbReference>
<feature type="region of interest" description="Disordered" evidence="1">
    <location>
        <begin position="1"/>
        <end position="25"/>
    </location>
</feature>
<proteinExistence type="predicted"/>
<dbReference type="GeneID" id="63752359"/>